<name>A0A0F9BSM6_9ZZZZ</name>
<dbReference type="EMBL" id="LAZR01036390">
    <property type="protein sequence ID" value="KKL24969.1"/>
    <property type="molecule type" value="Genomic_DNA"/>
</dbReference>
<dbReference type="EMBL" id="LAZR01050462">
    <property type="protein sequence ID" value="KKK87301.1"/>
    <property type="molecule type" value="Genomic_DNA"/>
</dbReference>
<gene>
    <name evidence="2" type="ORF">LCGC14_2410030</name>
    <name evidence="1" type="ORF">LCGC14_2754600</name>
</gene>
<comment type="caution">
    <text evidence="2">The sequence shown here is derived from an EMBL/GenBank/DDBJ whole genome shotgun (WGS) entry which is preliminary data.</text>
</comment>
<sequence length="62" mass="7396">MPYLGPDEEEKMGDTIRSMGTVGFAQSFRDKLQQRYRERHDVMNHMMRLERDIMAIEHILGQ</sequence>
<protein>
    <submittedName>
        <fullName evidence="2">Uncharacterized protein</fullName>
    </submittedName>
</protein>
<dbReference type="AlphaFoldDB" id="A0A0F9BSM6"/>
<accession>A0A0F9BSM6</accession>
<organism evidence="2">
    <name type="scientific">marine sediment metagenome</name>
    <dbReference type="NCBI Taxonomy" id="412755"/>
    <lineage>
        <taxon>unclassified sequences</taxon>
        <taxon>metagenomes</taxon>
        <taxon>ecological metagenomes</taxon>
    </lineage>
</organism>
<proteinExistence type="predicted"/>
<evidence type="ECO:0000313" key="2">
    <source>
        <dbReference type="EMBL" id="KKL24969.1"/>
    </source>
</evidence>
<evidence type="ECO:0000313" key="1">
    <source>
        <dbReference type="EMBL" id="KKK87301.1"/>
    </source>
</evidence>
<reference evidence="2" key="1">
    <citation type="journal article" date="2015" name="Nature">
        <title>Complex archaea that bridge the gap between prokaryotes and eukaryotes.</title>
        <authorList>
            <person name="Spang A."/>
            <person name="Saw J.H."/>
            <person name="Jorgensen S.L."/>
            <person name="Zaremba-Niedzwiedzka K."/>
            <person name="Martijn J."/>
            <person name="Lind A.E."/>
            <person name="van Eijk R."/>
            <person name="Schleper C."/>
            <person name="Guy L."/>
            <person name="Ettema T.J."/>
        </authorList>
    </citation>
    <scope>NUCLEOTIDE SEQUENCE</scope>
</reference>